<feature type="domain" description="Thiolase C-terminal" evidence="16">
    <location>
        <begin position="261"/>
        <end position="381"/>
    </location>
</feature>
<evidence type="ECO:0000256" key="4">
    <source>
        <dbReference type="ARBA" id="ARBA00022679"/>
    </source>
</evidence>
<dbReference type="InterPro" id="IPR050215">
    <property type="entry name" value="Thiolase-like_sf_Thiolase"/>
</dbReference>
<keyword evidence="6" id="KW-0809">Transit peptide</keyword>
<evidence type="ECO:0000256" key="3">
    <source>
        <dbReference type="ARBA" id="ARBA00010982"/>
    </source>
</evidence>
<comment type="catalytic activity">
    <reaction evidence="11">
        <text>an acyl-CoA + acetyl-CoA = a 3-oxoacyl-CoA + CoA</text>
        <dbReference type="Rhea" id="RHEA:21564"/>
        <dbReference type="ChEBI" id="CHEBI:57287"/>
        <dbReference type="ChEBI" id="CHEBI:57288"/>
        <dbReference type="ChEBI" id="CHEBI:58342"/>
        <dbReference type="ChEBI" id="CHEBI:90726"/>
        <dbReference type="EC" id="2.3.1.16"/>
    </reaction>
</comment>
<feature type="active site" description="Proton acceptor" evidence="12">
    <location>
        <position position="370"/>
    </location>
</feature>
<evidence type="ECO:0000259" key="16">
    <source>
        <dbReference type="Pfam" id="PF02803"/>
    </source>
</evidence>
<keyword evidence="14" id="KW-1133">Transmembrane helix</keyword>
<evidence type="ECO:0000256" key="1">
    <source>
        <dbReference type="ARBA" id="ARBA00004275"/>
    </source>
</evidence>
<keyword evidence="4 13" id="KW-0808">Transferase</keyword>
<dbReference type="InterPro" id="IPR020616">
    <property type="entry name" value="Thiolase_N"/>
</dbReference>
<dbReference type="GO" id="GO:0003988">
    <property type="term" value="F:acetyl-CoA C-acyltransferase activity"/>
    <property type="evidence" value="ECO:0007669"/>
    <property type="project" value="UniProtKB-EC"/>
</dbReference>
<comment type="similarity">
    <text evidence="3 13">Belongs to the thiolase-like superfamily. Thiolase family.</text>
</comment>
<dbReference type="AlphaFoldDB" id="A0A9P6KZI7"/>
<keyword evidence="7" id="KW-0443">Lipid metabolism</keyword>
<evidence type="ECO:0000256" key="14">
    <source>
        <dbReference type="SAM" id="Phobius"/>
    </source>
</evidence>
<comment type="caution">
    <text evidence="17">The sequence shown here is derived from an EMBL/GenBank/DDBJ whole genome shotgun (WGS) entry which is preliminary data.</text>
</comment>
<accession>A0A9P6KZI7</accession>
<feature type="domain" description="Thiolase N-terminal" evidence="15">
    <location>
        <begin position="11"/>
        <end position="252"/>
    </location>
</feature>
<evidence type="ECO:0000256" key="9">
    <source>
        <dbReference type="ARBA" id="ARBA00023315"/>
    </source>
</evidence>
<dbReference type="Gene3D" id="3.40.47.10">
    <property type="match status" value="2"/>
</dbReference>
<name>A0A9P6KZI7_9MICR</name>
<dbReference type="Proteomes" id="UP000740883">
    <property type="component" value="Unassembled WGS sequence"/>
</dbReference>
<dbReference type="GO" id="GO:0006635">
    <property type="term" value="P:fatty acid beta-oxidation"/>
    <property type="evidence" value="ECO:0007669"/>
    <property type="project" value="TreeGrafter"/>
</dbReference>
<feature type="active site" description="Proton acceptor" evidence="12">
    <location>
        <position position="339"/>
    </location>
</feature>
<protein>
    <recommendedName>
        <fullName evidence="10">acetyl-CoA C-acyltransferase</fullName>
        <ecNumber evidence="10">2.3.1.16</ecNumber>
    </recommendedName>
</protein>
<dbReference type="InterPro" id="IPR016039">
    <property type="entry name" value="Thiolase-like"/>
</dbReference>
<evidence type="ECO:0000256" key="10">
    <source>
        <dbReference type="ARBA" id="ARBA00024073"/>
    </source>
</evidence>
<keyword evidence="18" id="KW-1185">Reference proteome</keyword>
<evidence type="ECO:0000256" key="12">
    <source>
        <dbReference type="PIRSR" id="PIRSR000429-1"/>
    </source>
</evidence>
<evidence type="ECO:0000256" key="7">
    <source>
        <dbReference type="ARBA" id="ARBA00023098"/>
    </source>
</evidence>
<dbReference type="Pfam" id="PF02803">
    <property type="entry name" value="Thiolase_C"/>
    <property type="match status" value="1"/>
</dbReference>
<dbReference type="InterPro" id="IPR020610">
    <property type="entry name" value="Thiolase_AS"/>
</dbReference>
<feature type="transmembrane region" description="Helical" evidence="14">
    <location>
        <begin position="363"/>
        <end position="383"/>
    </location>
</feature>
<keyword evidence="14" id="KW-0812">Transmembrane</keyword>
<comment type="pathway">
    <text evidence="2">Lipid metabolism; fatty acid metabolism.</text>
</comment>
<dbReference type="InterPro" id="IPR002155">
    <property type="entry name" value="Thiolase"/>
</dbReference>
<evidence type="ECO:0000259" key="15">
    <source>
        <dbReference type="Pfam" id="PF00108"/>
    </source>
</evidence>
<keyword evidence="8" id="KW-0576">Peroxisome</keyword>
<comment type="subcellular location">
    <subcellularLocation>
        <location evidence="1">Peroxisome</location>
    </subcellularLocation>
</comment>
<evidence type="ECO:0000256" key="5">
    <source>
        <dbReference type="ARBA" id="ARBA00022832"/>
    </source>
</evidence>
<dbReference type="PIRSF" id="PIRSF000429">
    <property type="entry name" value="Ac-CoA_Ac_transf"/>
    <property type="match status" value="1"/>
</dbReference>
<feature type="active site" description="Acyl-thioester intermediate" evidence="12">
    <location>
        <position position="96"/>
    </location>
</feature>
<keyword evidence="9 13" id="KW-0012">Acyltransferase</keyword>
<dbReference type="InterPro" id="IPR020613">
    <property type="entry name" value="Thiolase_CS"/>
</dbReference>
<organism evidence="17 18">
    <name type="scientific">Nosema granulosis</name>
    <dbReference type="NCBI Taxonomy" id="83296"/>
    <lineage>
        <taxon>Eukaryota</taxon>
        <taxon>Fungi</taxon>
        <taxon>Fungi incertae sedis</taxon>
        <taxon>Microsporidia</taxon>
        <taxon>Nosematidae</taxon>
        <taxon>Nosema</taxon>
    </lineage>
</organism>
<dbReference type="Pfam" id="PF00108">
    <property type="entry name" value="Thiolase_N"/>
    <property type="match status" value="1"/>
</dbReference>
<dbReference type="PANTHER" id="PTHR43853">
    <property type="entry name" value="3-KETOACYL-COA THIOLASE, PEROXISOMAL"/>
    <property type="match status" value="1"/>
</dbReference>
<evidence type="ECO:0000313" key="17">
    <source>
        <dbReference type="EMBL" id="KAF9764524.1"/>
    </source>
</evidence>
<keyword evidence="5" id="KW-0276">Fatty acid metabolism</keyword>
<proteinExistence type="inferred from homology"/>
<dbReference type="CDD" id="cd00751">
    <property type="entry name" value="thiolase"/>
    <property type="match status" value="1"/>
</dbReference>
<reference evidence="17 18" key="1">
    <citation type="journal article" date="2020" name="Genome Biol. Evol.">
        <title>Comparative genomics of strictly vertically transmitted, feminizing microsporidia endosymbionts of amphipod crustaceans.</title>
        <authorList>
            <person name="Cormier A."/>
            <person name="Chebbi M.A."/>
            <person name="Giraud I."/>
            <person name="Wattier R."/>
            <person name="Teixeira M."/>
            <person name="Gilbert C."/>
            <person name="Rigaud T."/>
            <person name="Cordaux R."/>
        </authorList>
    </citation>
    <scope>NUCLEOTIDE SEQUENCE [LARGE SCALE GENOMIC DNA]</scope>
    <source>
        <strain evidence="17 18">Ou3-Ou53</strain>
    </source>
</reference>
<sequence>MSSRIRDSEDIVIVGAYRTPICKAKRGGLSGAKNDVLVSEVIKGTLKKTGLKPEHIQEVVLGHGLSPLNGTTSLRMGVLRAGIPLQVPVSTCNRQCASGLESLSVLFNKIKLNQIEIGLGGGFESMTGYSLPLSDAIVLNGDQKQVVDCTLPMGGTAEILARKHNVSRSKCDVFAFTSHEKSLKAQKQGKYKSEIVTVQVENRMVYEDDCIRETSIEKLKSLRPVFALEGVCTAGNSCQLADGASAIIMMKRKTAEEMNITPKAAVVDYVVVGVEPSVMGEGPVPAVREILRRNNLEMKDISYFEINEAFAAQTVYCIEELGVDYNKVNLYGGSIALGHPIGSTGSRLVCTLLNVMKTEGIRGYAIATLCVGTGFGAALLLWIE</sequence>
<evidence type="ECO:0000256" key="11">
    <source>
        <dbReference type="ARBA" id="ARBA00047605"/>
    </source>
</evidence>
<evidence type="ECO:0000256" key="2">
    <source>
        <dbReference type="ARBA" id="ARBA00004872"/>
    </source>
</evidence>
<dbReference type="PROSITE" id="PS00737">
    <property type="entry name" value="THIOLASE_2"/>
    <property type="match status" value="1"/>
</dbReference>
<dbReference type="PANTHER" id="PTHR43853:SF8">
    <property type="entry name" value="3-KETOACYL-COA THIOLASE, PEROXISOMAL"/>
    <property type="match status" value="1"/>
</dbReference>
<evidence type="ECO:0000313" key="18">
    <source>
        <dbReference type="Proteomes" id="UP000740883"/>
    </source>
</evidence>
<evidence type="ECO:0000256" key="13">
    <source>
        <dbReference type="RuleBase" id="RU003557"/>
    </source>
</evidence>
<dbReference type="InterPro" id="IPR020617">
    <property type="entry name" value="Thiolase_C"/>
</dbReference>
<dbReference type="GO" id="GO:0010124">
    <property type="term" value="P:phenylacetate catabolic process"/>
    <property type="evidence" value="ECO:0007669"/>
    <property type="project" value="TreeGrafter"/>
</dbReference>
<keyword evidence="14" id="KW-0472">Membrane</keyword>
<evidence type="ECO:0000256" key="6">
    <source>
        <dbReference type="ARBA" id="ARBA00022946"/>
    </source>
</evidence>
<dbReference type="SUPFAM" id="SSF53901">
    <property type="entry name" value="Thiolase-like"/>
    <property type="match status" value="2"/>
</dbReference>
<dbReference type="PROSITE" id="PS00099">
    <property type="entry name" value="THIOLASE_3"/>
    <property type="match status" value="1"/>
</dbReference>
<dbReference type="OrthoDB" id="5404651at2759"/>
<evidence type="ECO:0000256" key="8">
    <source>
        <dbReference type="ARBA" id="ARBA00023140"/>
    </source>
</evidence>
<dbReference type="EMBL" id="SBJO01000018">
    <property type="protein sequence ID" value="KAF9764524.1"/>
    <property type="molecule type" value="Genomic_DNA"/>
</dbReference>
<dbReference type="NCBIfam" id="TIGR01930">
    <property type="entry name" value="AcCoA-C-Actrans"/>
    <property type="match status" value="1"/>
</dbReference>
<dbReference type="EC" id="2.3.1.16" evidence="10"/>
<gene>
    <name evidence="17" type="primary">FOX3</name>
    <name evidence="17" type="ORF">NGRA_0492</name>
</gene>
<dbReference type="GO" id="GO:0005777">
    <property type="term" value="C:peroxisome"/>
    <property type="evidence" value="ECO:0007669"/>
    <property type="project" value="UniProtKB-SubCell"/>
</dbReference>